<dbReference type="Proteomes" id="UP001159042">
    <property type="component" value="Unassembled WGS sequence"/>
</dbReference>
<dbReference type="EMBL" id="JANEYG010000440">
    <property type="protein sequence ID" value="KAJ8909700.1"/>
    <property type="molecule type" value="Genomic_DNA"/>
</dbReference>
<comment type="caution">
    <text evidence="1">The sequence shown here is derived from an EMBL/GenBank/DDBJ whole genome shotgun (WGS) entry which is preliminary data.</text>
</comment>
<evidence type="ECO:0000313" key="1">
    <source>
        <dbReference type="EMBL" id="KAJ8909700.1"/>
    </source>
</evidence>
<sequence length="60" mass="6914">MGRNLPTIYYCGPKVKAEGFLSIITASHPNYYYLGTDKTAAKVFRSRISVKCMFWTMEEK</sequence>
<accession>A0AAV8V6B3</accession>
<reference evidence="1 2" key="1">
    <citation type="journal article" date="2023" name="Insect Mol. Biol.">
        <title>Genome sequencing provides insights into the evolution of gene families encoding plant cell wall-degrading enzymes in longhorned beetles.</title>
        <authorList>
            <person name="Shin N.R."/>
            <person name="Okamura Y."/>
            <person name="Kirsch R."/>
            <person name="Pauchet Y."/>
        </authorList>
    </citation>
    <scope>NUCLEOTIDE SEQUENCE [LARGE SCALE GENOMIC DNA]</scope>
    <source>
        <strain evidence="1">EAD_L_NR</strain>
    </source>
</reference>
<gene>
    <name evidence="1" type="ORF">NQ315_002740</name>
</gene>
<name>A0AAV8V6B3_9CUCU</name>
<dbReference type="AlphaFoldDB" id="A0AAV8V6B3"/>
<proteinExistence type="predicted"/>
<protein>
    <submittedName>
        <fullName evidence="1">Uncharacterized protein</fullName>
    </submittedName>
</protein>
<organism evidence="1 2">
    <name type="scientific">Exocentrus adspersus</name>
    <dbReference type="NCBI Taxonomy" id="1586481"/>
    <lineage>
        <taxon>Eukaryota</taxon>
        <taxon>Metazoa</taxon>
        <taxon>Ecdysozoa</taxon>
        <taxon>Arthropoda</taxon>
        <taxon>Hexapoda</taxon>
        <taxon>Insecta</taxon>
        <taxon>Pterygota</taxon>
        <taxon>Neoptera</taxon>
        <taxon>Endopterygota</taxon>
        <taxon>Coleoptera</taxon>
        <taxon>Polyphaga</taxon>
        <taxon>Cucujiformia</taxon>
        <taxon>Chrysomeloidea</taxon>
        <taxon>Cerambycidae</taxon>
        <taxon>Lamiinae</taxon>
        <taxon>Acanthocinini</taxon>
        <taxon>Exocentrus</taxon>
    </lineage>
</organism>
<evidence type="ECO:0000313" key="2">
    <source>
        <dbReference type="Proteomes" id="UP001159042"/>
    </source>
</evidence>
<keyword evidence="2" id="KW-1185">Reference proteome</keyword>